<keyword evidence="1" id="KW-0472">Membrane</keyword>
<name>A0A3M4VR83_PSECI</name>
<dbReference type="AlphaFoldDB" id="A0A3M4VR83"/>
<protein>
    <submittedName>
        <fullName evidence="2">Uncharacterized protein</fullName>
    </submittedName>
</protein>
<proteinExistence type="predicted"/>
<reference evidence="2 3" key="1">
    <citation type="submission" date="2018-08" db="EMBL/GenBank/DDBJ databases">
        <title>Recombination of ecologically and evolutionarily significant loci maintains genetic cohesion in the Pseudomonas syringae species complex.</title>
        <authorList>
            <person name="Dillon M."/>
            <person name="Thakur S."/>
            <person name="Almeida R.N.D."/>
            <person name="Weir B.S."/>
            <person name="Guttman D.S."/>
        </authorList>
    </citation>
    <scope>NUCLEOTIDE SEQUENCE [LARGE SCALE GENOMIC DNA]</scope>
    <source>
        <strain evidence="2 3">ICMP 6917</strain>
    </source>
</reference>
<dbReference type="EMBL" id="RBRY01000119">
    <property type="protein sequence ID" value="RMR54356.1"/>
    <property type="molecule type" value="Genomic_DNA"/>
</dbReference>
<organism evidence="2 3">
    <name type="scientific">Pseudomonas cichorii</name>
    <dbReference type="NCBI Taxonomy" id="36746"/>
    <lineage>
        <taxon>Bacteria</taxon>
        <taxon>Pseudomonadati</taxon>
        <taxon>Pseudomonadota</taxon>
        <taxon>Gammaproteobacteria</taxon>
        <taxon>Pseudomonadales</taxon>
        <taxon>Pseudomonadaceae</taxon>
        <taxon>Pseudomonas</taxon>
    </lineage>
</organism>
<keyword evidence="1" id="KW-0812">Transmembrane</keyword>
<comment type="caution">
    <text evidence="2">The sequence shown here is derived from an EMBL/GenBank/DDBJ whole genome shotgun (WGS) entry which is preliminary data.</text>
</comment>
<keyword evidence="1" id="KW-1133">Transmembrane helix</keyword>
<gene>
    <name evidence="2" type="ORF">ALP84_04589</name>
</gene>
<sequence length="70" mass="7600">MSSRQRLMKPRISAWRGVSLIMAGALSFYTVTGIIYSEGVLAIVLFIFVARRSGCSLSARGRISDCSATL</sequence>
<evidence type="ECO:0000313" key="2">
    <source>
        <dbReference type="EMBL" id="RMR54356.1"/>
    </source>
</evidence>
<accession>A0A3M4VR83</accession>
<evidence type="ECO:0000256" key="1">
    <source>
        <dbReference type="SAM" id="Phobius"/>
    </source>
</evidence>
<feature type="transmembrane region" description="Helical" evidence="1">
    <location>
        <begin position="34"/>
        <end position="50"/>
    </location>
</feature>
<evidence type="ECO:0000313" key="3">
    <source>
        <dbReference type="Proteomes" id="UP000278332"/>
    </source>
</evidence>
<dbReference type="Proteomes" id="UP000278332">
    <property type="component" value="Unassembled WGS sequence"/>
</dbReference>